<keyword evidence="5" id="KW-1185">Reference proteome</keyword>
<reference evidence="4 5" key="1">
    <citation type="submission" date="2019-09" db="EMBL/GenBank/DDBJ databases">
        <title>Bacillus ochoae sp. nov., Paenibacillus whitsoniae sp. nov., Paenibacillus spiritus sp. nov. Isolated from the Mars Exploration Rover during spacecraft assembly.</title>
        <authorList>
            <person name="Seuylemezian A."/>
            <person name="Vaishampayan P."/>
        </authorList>
    </citation>
    <scope>NUCLEOTIDE SEQUENCE [LARGE SCALE GENOMIC DNA]</scope>
    <source>
        <strain evidence="4 5">MER_111</strain>
    </source>
</reference>
<dbReference type="SUPFAM" id="SSF53448">
    <property type="entry name" value="Nucleotide-diphospho-sugar transferases"/>
    <property type="match status" value="1"/>
</dbReference>
<evidence type="ECO:0000259" key="3">
    <source>
        <dbReference type="Pfam" id="PF02397"/>
    </source>
</evidence>
<evidence type="ECO:0000256" key="2">
    <source>
        <dbReference type="SAM" id="Phobius"/>
    </source>
</evidence>
<dbReference type="Pfam" id="PF02397">
    <property type="entry name" value="Bac_transf"/>
    <property type="match status" value="1"/>
</dbReference>
<dbReference type="Gene3D" id="3.90.550.20">
    <property type="match status" value="1"/>
</dbReference>
<feature type="transmembrane region" description="Helical" evidence="2">
    <location>
        <begin position="248"/>
        <end position="272"/>
    </location>
</feature>
<organism evidence="4 5">
    <name type="scientific">Paenibacillus spiritus</name>
    <dbReference type="NCBI Taxonomy" id="2496557"/>
    <lineage>
        <taxon>Bacteria</taxon>
        <taxon>Bacillati</taxon>
        <taxon>Bacillota</taxon>
        <taxon>Bacilli</taxon>
        <taxon>Bacillales</taxon>
        <taxon>Paenibacillaceae</taxon>
        <taxon>Paenibacillus</taxon>
    </lineage>
</organism>
<keyword evidence="2" id="KW-1133">Transmembrane helix</keyword>
<keyword evidence="2" id="KW-0472">Membrane</keyword>
<evidence type="ECO:0000313" key="4">
    <source>
        <dbReference type="EMBL" id="KAA8997561.1"/>
    </source>
</evidence>
<gene>
    <name evidence="4" type="ORF">F4V43_17525</name>
</gene>
<dbReference type="GO" id="GO:0016780">
    <property type="term" value="F:phosphotransferase activity, for other substituted phosphate groups"/>
    <property type="evidence" value="ECO:0007669"/>
    <property type="project" value="TreeGrafter"/>
</dbReference>
<dbReference type="OrthoDB" id="9802987at2"/>
<sequence>METQAAIPKIIHYCWFGRGEKPALVERCIRSWRKHLPDYTIKEWNENHFDVESNRYVREAYQARKYAFVSDYVRLHALYTEGGIYMDTDVEVVRSLDRFLTLGAFSGFEDDHFLQSGTMGAVAGHPWIRELLDYYEGRPFLKPDGSPDTTTNTAVISDICRREGLELNGRLQTIANGVTFYPRTYFSPYDYINGGNYLSEESYTIHHFAQSWLPLHVRLRSKLKRRISRIVGPDNIARMRDLLTPKRLLDLLVSCTLLLVLSPVIAATAILVRIKLGSPVVFRQQRPGLHGKPFHIYKFRTMTDARDGEGRLLSDELRLTRFGRLLRKYSLDELPQLWNVARGELSLVGPRPLLMEYLPLYNEQQARRHQVKPGITGWSQVNGRNALSWEEKFDLDVWYVDHRSFKLDLRILFMTAGKVFRSEGIQNGNHVTMPVFRGTVLQDEHREQGFQ</sequence>
<evidence type="ECO:0000313" key="5">
    <source>
        <dbReference type="Proteomes" id="UP000367750"/>
    </source>
</evidence>
<dbReference type="InterPro" id="IPR003362">
    <property type="entry name" value="Bact_transf"/>
</dbReference>
<comment type="caution">
    <text evidence="4">The sequence shown here is derived from an EMBL/GenBank/DDBJ whole genome shotgun (WGS) entry which is preliminary data.</text>
</comment>
<name>A0A5J5FVI1_9BACL</name>
<dbReference type="InterPro" id="IPR007577">
    <property type="entry name" value="GlycoTrfase_DXD_sugar-bd_CS"/>
</dbReference>
<feature type="domain" description="Bacterial sugar transferase" evidence="3">
    <location>
        <begin position="246"/>
        <end position="420"/>
    </location>
</feature>
<accession>A0A5J5FVI1</accession>
<dbReference type="EMBL" id="VYKK01000029">
    <property type="protein sequence ID" value="KAA8997561.1"/>
    <property type="molecule type" value="Genomic_DNA"/>
</dbReference>
<dbReference type="Proteomes" id="UP000367750">
    <property type="component" value="Unassembled WGS sequence"/>
</dbReference>
<dbReference type="InterPro" id="IPR029044">
    <property type="entry name" value="Nucleotide-diphossugar_trans"/>
</dbReference>
<evidence type="ECO:0000256" key="1">
    <source>
        <dbReference type="ARBA" id="ARBA00006464"/>
    </source>
</evidence>
<dbReference type="PANTHER" id="PTHR30576:SF8">
    <property type="entry name" value="UNDECAPRENYL-PHOSPHATE GALACTOSE PHOSPHOTRANSFERASE"/>
    <property type="match status" value="1"/>
</dbReference>
<dbReference type="AlphaFoldDB" id="A0A5J5FVI1"/>
<comment type="similarity">
    <text evidence="1">Belongs to the bacterial sugar transferase family.</text>
</comment>
<dbReference type="Pfam" id="PF04488">
    <property type="entry name" value="Gly_transf_sug"/>
    <property type="match status" value="1"/>
</dbReference>
<keyword evidence="2" id="KW-0812">Transmembrane</keyword>
<proteinExistence type="inferred from homology"/>
<protein>
    <recommendedName>
        <fullName evidence="3">Bacterial sugar transferase domain-containing protein</fullName>
    </recommendedName>
</protein>
<dbReference type="PANTHER" id="PTHR30576">
    <property type="entry name" value="COLANIC BIOSYNTHESIS UDP-GLUCOSE LIPID CARRIER TRANSFERASE"/>
    <property type="match status" value="1"/>
</dbReference>